<organism evidence="1 2">
    <name type="scientific">Melia azedarach</name>
    <name type="common">Chinaberry tree</name>
    <dbReference type="NCBI Taxonomy" id="155640"/>
    <lineage>
        <taxon>Eukaryota</taxon>
        <taxon>Viridiplantae</taxon>
        <taxon>Streptophyta</taxon>
        <taxon>Embryophyta</taxon>
        <taxon>Tracheophyta</taxon>
        <taxon>Spermatophyta</taxon>
        <taxon>Magnoliopsida</taxon>
        <taxon>eudicotyledons</taxon>
        <taxon>Gunneridae</taxon>
        <taxon>Pentapetalae</taxon>
        <taxon>rosids</taxon>
        <taxon>malvids</taxon>
        <taxon>Sapindales</taxon>
        <taxon>Meliaceae</taxon>
        <taxon>Melia</taxon>
    </lineage>
</organism>
<dbReference type="Proteomes" id="UP001164539">
    <property type="component" value="Chromosome 10"/>
</dbReference>
<accession>A0ACC1X884</accession>
<dbReference type="EMBL" id="CM051403">
    <property type="protein sequence ID" value="KAJ4707646.1"/>
    <property type="molecule type" value="Genomic_DNA"/>
</dbReference>
<name>A0ACC1X884_MELAZ</name>
<evidence type="ECO:0000313" key="1">
    <source>
        <dbReference type="EMBL" id="KAJ4707646.1"/>
    </source>
</evidence>
<proteinExistence type="predicted"/>
<comment type="caution">
    <text evidence="1">The sequence shown here is derived from an EMBL/GenBank/DDBJ whole genome shotgun (WGS) entry which is preliminary data.</text>
</comment>
<keyword evidence="2" id="KW-1185">Reference proteome</keyword>
<sequence>MGSASAVNTSNLHSVFVYGSLLADDVVRVLLKRIPQSSSAILPGYHRFSVKGRVYPAILPLENKKVTGKVLFGITDPELHILDEFEDVEYERSIVDVSLVDNAGKLQAKAYVWKNKDDPNLYGDWDFEEWRGVHMKDFVNMTMGFVEELELELPESKTRVAKYESFYRENADNP</sequence>
<protein>
    <submittedName>
        <fullName evidence="1">AIG2-like protein</fullName>
    </submittedName>
</protein>
<reference evidence="1 2" key="1">
    <citation type="journal article" date="2023" name="Science">
        <title>Complex scaffold remodeling in plant triterpene biosynthesis.</title>
        <authorList>
            <person name="De La Pena R."/>
            <person name="Hodgson H."/>
            <person name="Liu J.C."/>
            <person name="Stephenson M.J."/>
            <person name="Martin A.C."/>
            <person name="Owen C."/>
            <person name="Harkess A."/>
            <person name="Leebens-Mack J."/>
            <person name="Jimenez L.E."/>
            <person name="Osbourn A."/>
            <person name="Sattely E.S."/>
        </authorList>
    </citation>
    <scope>NUCLEOTIDE SEQUENCE [LARGE SCALE GENOMIC DNA]</scope>
    <source>
        <strain evidence="2">cv. JPN11</strain>
        <tissue evidence="1">Leaf</tissue>
    </source>
</reference>
<evidence type="ECO:0000313" key="2">
    <source>
        <dbReference type="Proteomes" id="UP001164539"/>
    </source>
</evidence>
<gene>
    <name evidence="1" type="ORF">OWV82_017730</name>
</gene>